<evidence type="ECO:0000256" key="7">
    <source>
        <dbReference type="ARBA" id="ARBA00023136"/>
    </source>
</evidence>
<dbReference type="EMBL" id="HE575323">
    <property type="protein sequence ID" value="CCC94314.1"/>
    <property type="molecule type" value="Genomic_DNA"/>
</dbReference>
<dbReference type="InterPro" id="IPR018108">
    <property type="entry name" value="MCP_transmembrane"/>
</dbReference>
<organism evidence="10">
    <name type="scientific">Trypanosoma congolense (strain IL3000)</name>
    <dbReference type="NCBI Taxonomy" id="1068625"/>
    <lineage>
        <taxon>Eukaryota</taxon>
        <taxon>Discoba</taxon>
        <taxon>Euglenozoa</taxon>
        <taxon>Kinetoplastea</taxon>
        <taxon>Metakinetoplastina</taxon>
        <taxon>Trypanosomatida</taxon>
        <taxon>Trypanosomatidae</taxon>
        <taxon>Trypanosoma</taxon>
        <taxon>Nannomonas</taxon>
    </lineage>
</organism>
<evidence type="ECO:0000256" key="9">
    <source>
        <dbReference type="RuleBase" id="RU000488"/>
    </source>
</evidence>
<evidence type="ECO:0000256" key="1">
    <source>
        <dbReference type="ARBA" id="ARBA00004141"/>
    </source>
</evidence>
<dbReference type="InterPro" id="IPR050391">
    <property type="entry name" value="Mito_Metabolite_Transporter"/>
</dbReference>
<keyword evidence="7 8" id="KW-0472">Membrane</keyword>
<dbReference type="AlphaFoldDB" id="G0UY47"/>
<dbReference type="VEuPathDB" id="TriTrypDB:TcIL3000_10_10930"/>
<keyword evidence="3 9" id="KW-0813">Transport</keyword>
<evidence type="ECO:0000313" key="10">
    <source>
        <dbReference type="EMBL" id="CCC94314.1"/>
    </source>
</evidence>
<dbReference type="Pfam" id="PF00153">
    <property type="entry name" value="Mito_carr"/>
    <property type="match status" value="3"/>
</dbReference>
<keyword evidence="6" id="KW-1133">Transmembrane helix</keyword>
<comment type="similarity">
    <text evidence="2 9">Belongs to the mitochondrial carrier (TC 2.A.29) family.</text>
</comment>
<reference evidence="10" key="1">
    <citation type="journal article" date="2012" name="Proc. Natl. Acad. Sci. U.S.A.">
        <title>Antigenic diversity is generated by distinct evolutionary mechanisms in African trypanosome species.</title>
        <authorList>
            <person name="Jackson A.P."/>
            <person name="Berry A."/>
            <person name="Aslett M."/>
            <person name="Allison H.C."/>
            <person name="Burton P."/>
            <person name="Vavrova-Anderson J."/>
            <person name="Brown R."/>
            <person name="Browne H."/>
            <person name="Corton N."/>
            <person name="Hauser H."/>
            <person name="Gamble J."/>
            <person name="Gilderthorp R."/>
            <person name="Marcello L."/>
            <person name="McQuillan J."/>
            <person name="Otto T.D."/>
            <person name="Quail M.A."/>
            <person name="Sanders M.J."/>
            <person name="van Tonder A."/>
            <person name="Ginger M.L."/>
            <person name="Field M.C."/>
            <person name="Barry J.D."/>
            <person name="Hertz-Fowler C."/>
            <person name="Berriman M."/>
        </authorList>
    </citation>
    <scope>NUCLEOTIDE SEQUENCE</scope>
    <source>
        <strain evidence="10">IL3000</strain>
    </source>
</reference>
<proteinExistence type="inferred from homology"/>
<protein>
    <submittedName>
        <fullName evidence="10">Putative mitochondrial carrier protein</fullName>
    </submittedName>
</protein>
<accession>G0UY47</accession>
<name>G0UY47_TRYCI</name>
<evidence type="ECO:0000256" key="6">
    <source>
        <dbReference type="ARBA" id="ARBA00022989"/>
    </source>
</evidence>
<evidence type="ECO:0000256" key="2">
    <source>
        <dbReference type="ARBA" id="ARBA00006375"/>
    </source>
</evidence>
<evidence type="ECO:0000256" key="5">
    <source>
        <dbReference type="ARBA" id="ARBA00022737"/>
    </source>
</evidence>
<keyword evidence="5" id="KW-0677">Repeat</keyword>
<evidence type="ECO:0000256" key="3">
    <source>
        <dbReference type="ARBA" id="ARBA00022448"/>
    </source>
</evidence>
<keyword evidence="4 8" id="KW-0812">Transmembrane</keyword>
<comment type="subcellular location">
    <subcellularLocation>
        <location evidence="1">Membrane</location>
        <topology evidence="1">Multi-pass membrane protein</topology>
    </subcellularLocation>
</comment>
<gene>
    <name evidence="10" type="ORF">TCIL3000_10_10930</name>
</gene>
<dbReference type="GO" id="GO:0016020">
    <property type="term" value="C:membrane"/>
    <property type="evidence" value="ECO:0007669"/>
    <property type="project" value="UniProtKB-SubCell"/>
</dbReference>
<dbReference type="PROSITE" id="PS50920">
    <property type="entry name" value="SOLCAR"/>
    <property type="match status" value="2"/>
</dbReference>
<evidence type="ECO:0000256" key="4">
    <source>
        <dbReference type="ARBA" id="ARBA00022692"/>
    </source>
</evidence>
<dbReference type="PANTHER" id="PTHR45618">
    <property type="entry name" value="MITOCHONDRIAL DICARBOXYLATE CARRIER-RELATED"/>
    <property type="match status" value="1"/>
</dbReference>
<feature type="repeat" description="Solcar" evidence="8">
    <location>
        <begin position="259"/>
        <end position="345"/>
    </location>
</feature>
<dbReference type="Gene3D" id="1.50.40.10">
    <property type="entry name" value="Mitochondrial carrier domain"/>
    <property type="match status" value="1"/>
</dbReference>
<sequence>MNLLNVQSLYSFSFFLHFHSLGINKEQQQQEKIIKESGKDSNSIDLLRGVNEENMSKDAQTPVNTPLPKAYTIGIAGFSGMFGWLFTHPFEMWKNTVMTAPKGSSQKECLAKVWQRGPYRGLSTGLLRQAVYAPARLGCYPIFRDSLMAFKGTPDAAPTVGDRALAGALSGAFASVLTSPVEVCLVLQMTGASKQSLSRAALTVYSINGITGYWRGVSALASRAALVGVAQVAVHDQVLSVLRRRNLSYSQLHGAQPYGDNIVVNAASILTALFYSIVTMPVEVARVRMSADTSKQKYTGVCQTIGRVVREEGVLAVYDSFAPYFFRCATHTVVCFFTIEYITRMVKGWRAAPPNRE</sequence>
<dbReference type="SUPFAM" id="SSF103506">
    <property type="entry name" value="Mitochondrial carrier"/>
    <property type="match status" value="1"/>
</dbReference>
<dbReference type="InterPro" id="IPR023395">
    <property type="entry name" value="MCP_dom_sf"/>
</dbReference>
<feature type="repeat" description="Solcar" evidence="8">
    <location>
        <begin position="158"/>
        <end position="241"/>
    </location>
</feature>
<evidence type="ECO:0000256" key="8">
    <source>
        <dbReference type="PROSITE-ProRule" id="PRU00282"/>
    </source>
</evidence>